<dbReference type="Ensembl" id="ENSLACT00000014637.1">
    <property type="protein sequence ID" value="ENSLACP00000014537.1"/>
    <property type="gene ID" value="ENSLACG00000012793.1"/>
</dbReference>
<sequence>IMESRDLEVEIQPLKNEDGKAQENHDAVSGQKETVCRKSTKLSKFSRWRTAAFFLSLFLCLIIVFAFAFIIPCPVRPLSEKTWSRTYRNATTYDYYLYLTFINSPRNSPAHFYYIKCNIKNKFFKHCIDTGLLSPCAFIAAASGTNSSILWERPVINDILSTECSLEKLGATESPGCLVVSSTGLTAIESRTGKILWEMPVTVGTKQSWLNPLLQVPDLDGDNVKDVMLFTVAGDEVSGVIYSGKTGSQIGSSVMPNVRGISGHLMHMTRTGSYYVLFNTENSIYGYALKDIYSMAMNTSKITVNLKQDPEWEKKTNSSSGNVLVYNSDGVQHLVKLPGTGYDNLLITSSNLTELLDGQSLQFLWRINTPNILRNPVLGFFNKDDDRDILIEAENGMDKKQVMILDGASGKVLWEFTLSSKPQCPRPASVNTADQRSAFLFWGQYQSEADNTHEYGKNRCFLYMLHPSRPQVLLELTNSTDNIAAFKVALFERRRHACYVMLTGPSSQNETGDVTITKRKLKEDISHSQVIWLNKDEKGSDKETRDYFFGLRYSSKV</sequence>
<dbReference type="InParanoid" id="H3AY16"/>
<protein>
    <submittedName>
        <fullName evidence="8">Family with sequence similarity 234 member A</fullName>
    </submittedName>
</protein>
<dbReference type="EMBL" id="AFYH01029386">
    <property type="status" value="NOT_ANNOTATED_CDS"/>
    <property type="molecule type" value="Genomic_DNA"/>
</dbReference>
<evidence type="ECO:0000256" key="2">
    <source>
        <dbReference type="ARBA" id="ARBA00022692"/>
    </source>
</evidence>
<dbReference type="InterPro" id="IPR055409">
    <property type="entry name" value="Beta-prop_FAM234A_B"/>
</dbReference>
<dbReference type="Gene3D" id="2.130.10.10">
    <property type="entry name" value="YVTN repeat-like/Quinoprotein amine dehydrogenase"/>
    <property type="match status" value="1"/>
</dbReference>
<evidence type="ECO:0000313" key="9">
    <source>
        <dbReference type="Proteomes" id="UP000008672"/>
    </source>
</evidence>
<reference evidence="9" key="1">
    <citation type="submission" date="2011-08" db="EMBL/GenBank/DDBJ databases">
        <title>The draft genome of Latimeria chalumnae.</title>
        <authorList>
            <person name="Di Palma F."/>
            <person name="Alfoldi J."/>
            <person name="Johnson J."/>
            <person name="Berlin A."/>
            <person name="Gnerre S."/>
            <person name="Jaffe D."/>
            <person name="MacCallum I."/>
            <person name="Young S."/>
            <person name="Walker B.J."/>
            <person name="Lander E."/>
            <person name="Lindblad-Toh K."/>
        </authorList>
    </citation>
    <scope>NUCLEOTIDE SEQUENCE [LARGE SCALE GENOMIC DNA]</scope>
    <source>
        <strain evidence="9">Wild caught</strain>
    </source>
</reference>
<evidence type="ECO:0000256" key="1">
    <source>
        <dbReference type="ARBA" id="ARBA00004167"/>
    </source>
</evidence>
<name>H3AY16_LATCH</name>
<dbReference type="EMBL" id="AFYH01029380">
    <property type="status" value="NOT_ANNOTATED_CDS"/>
    <property type="molecule type" value="Genomic_DNA"/>
</dbReference>
<dbReference type="AlphaFoldDB" id="H3AY16"/>
<comment type="subcellular location">
    <subcellularLocation>
        <location evidence="1">Membrane</location>
        <topology evidence="1">Single-pass membrane protein</topology>
    </subcellularLocation>
</comment>
<feature type="transmembrane region" description="Helical" evidence="6">
    <location>
        <begin position="51"/>
        <end position="71"/>
    </location>
</feature>
<reference evidence="8" key="2">
    <citation type="submission" date="2025-08" db="UniProtKB">
        <authorList>
            <consortium name="Ensembl"/>
        </authorList>
    </citation>
    <scope>IDENTIFICATION</scope>
</reference>
<dbReference type="Proteomes" id="UP000008672">
    <property type="component" value="Unassembled WGS sequence"/>
</dbReference>
<dbReference type="eggNOG" id="ENOG502R0CE">
    <property type="taxonomic scope" value="Eukaryota"/>
</dbReference>
<dbReference type="EMBL" id="AFYH01029385">
    <property type="status" value="NOT_ANNOTATED_CDS"/>
    <property type="molecule type" value="Genomic_DNA"/>
</dbReference>
<dbReference type="GeneTree" id="ENSGT00530000063694"/>
<dbReference type="PANTHER" id="PTHR21419">
    <property type="match status" value="1"/>
</dbReference>
<reference evidence="8" key="3">
    <citation type="submission" date="2025-09" db="UniProtKB">
        <authorList>
            <consortium name="Ensembl"/>
        </authorList>
    </citation>
    <scope>IDENTIFICATION</scope>
</reference>
<evidence type="ECO:0000256" key="4">
    <source>
        <dbReference type="ARBA" id="ARBA00023136"/>
    </source>
</evidence>
<comment type="similarity">
    <text evidence="5">Belongs to the FAM234 family.</text>
</comment>
<dbReference type="GO" id="GO:0016020">
    <property type="term" value="C:membrane"/>
    <property type="evidence" value="ECO:0007669"/>
    <property type="project" value="UniProtKB-SubCell"/>
</dbReference>
<feature type="domain" description="FAM234A/B beta-propeller" evidence="7">
    <location>
        <begin position="83"/>
        <end position="554"/>
    </location>
</feature>
<dbReference type="EMBL" id="AFYH01029382">
    <property type="status" value="NOT_ANNOTATED_CDS"/>
    <property type="molecule type" value="Genomic_DNA"/>
</dbReference>
<dbReference type="InterPro" id="IPR015943">
    <property type="entry name" value="WD40/YVTN_repeat-like_dom_sf"/>
</dbReference>
<keyword evidence="4 6" id="KW-0472">Membrane</keyword>
<evidence type="ECO:0000256" key="5">
    <source>
        <dbReference type="ARBA" id="ARBA00025791"/>
    </source>
</evidence>
<keyword evidence="3 6" id="KW-1133">Transmembrane helix</keyword>
<dbReference type="Bgee" id="ENSLACG00000012793">
    <property type="expression patterns" value="Expressed in post-anal tail muscle and 6 other cell types or tissues"/>
</dbReference>
<keyword evidence="9" id="KW-1185">Reference proteome</keyword>
<dbReference type="OMA" id="FMFWGLM"/>
<evidence type="ECO:0000256" key="6">
    <source>
        <dbReference type="SAM" id="Phobius"/>
    </source>
</evidence>
<dbReference type="SUPFAM" id="SSF50998">
    <property type="entry name" value="Quinoprotein alcohol dehydrogenase-like"/>
    <property type="match status" value="1"/>
</dbReference>
<dbReference type="InterPro" id="IPR011047">
    <property type="entry name" value="Quinoprotein_ADH-like_sf"/>
</dbReference>
<dbReference type="InterPro" id="IPR045232">
    <property type="entry name" value="FAM234"/>
</dbReference>
<dbReference type="PANTHER" id="PTHR21419:SF7">
    <property type="entry name" value="PROTEIN FAM234A"/>
    <property type="match status" value="1"/>
</dbReference>
<evidence type="ECO:0000259" key="7">
    <source>
        <dbReference type="Pfam" id="PF23727"/>
    </source>
</evidence>
<dbReference type="EMBL" id="AFYH01029384">
    <property type="status" value="NOT_ANNOTATED_CDS"/>
    <property type="molecule type" value="Genomic_DNA"/>
</dbReference>
<dbReference type="EMBL" id="AFYH01029381">
    <property type="status" value="NOT_ANNOTATED_CDS"/>
    <property type="molecule type" value="Genomic_DNA"/>
</dbReference>
<evidence type="ECO:0000256" key="3">
    <source>
        <dbReference type="ARBA" id="ARBA00022989"/>
    </source>
</evidence>
<accession>H3AY16</accession>
<dbReference type="STRING" id="7897.ENSLACP00000014537"/>
<dbReference type="EMBL" id="AFYH01029383">
    <property type="status" value="NOT_ANNOTATED_CDS"/>
    <property type="molecule type" value="Genomic_DNA"/>
</dbReference>
<proteinExistence type="inferred from homology"/>
<gene>
    <name evidence="8" type="primary">FAM234A</name>
</gene>
<dbReference type="Pfam" id="PF23727">
    <property type="entry name" value="Beta-prop_FAM234A_B"/>
    <property type="match status" value="1"/>
</dbReference>
<keyword evidence="2 6" id="KW-0812">Transmembrane</keyword>
<organism evidence="8 9">
    <name type="scientific">Latimeria chalumnae</name>
    <name type="common">Coelacanth</name>
    <dbReference type="NCBI Taxonomy" id="7897"/>
    <lineage>
        <taxon>Eukaryota</taxon>
        <taxon>Metazoa</taxon>
        <taxon>Chordata</taxon>
        <taxon>Craniata</taxon>
        <taxon>Vertebrata</taxon>
        <taxon>Euteleostomi</taxon>
        <taxon>Coelacanthiformes</taxon>
        <taxon>Coelacanthidae</taxon>
        <taxon>Latimeria</taxon>
    </lineage>
</organism>
<dbReference type="FunCoup" id="H3AY16">
    <property type="interactions" value="246"/>
</dbReference>
<evidence type="ECO:0000313" key="8">
    <source>
        <dbReference type="Ensembl" id="ENSLACP00000014537.1"/>
    </source>
</evidence>